<feature type="region of interest" description="Disordered" evidence="1">
    <location>
        <begin position="18"/>
        <end position="37"/>
    </location>
</feature>
<evidence type="ECO:0000313" key="3">
    <source>
        <dbReference type="Proteomes" id="UP001221142"/>
    </source>
</evidence>
<gene>
    <name evidence="2" type="ORF">FB45DRAFT_1078990</name>
</gene>
<dbReference type="AlphaFoldDB" id="A0AAD7G3B9"/>
<keyword evidence="3" id="KW-1185">Reference proteome</keyword>
<protein>
    <submittedName>
        <fullName evidence="2">Uncharacterized protein</fullName>
    </submittedName>
</protein>
<dbReference type="Proteomes" id="UP001221142">
    <property type="component" value="Unassembled WGS sequence"/>
</dbReference>
<comment type="caution">
    <text evidence="2">The sequence shown here is derived from an EMBL/GenBank/DDBJ whole genome shotgun (WGS) entry which is preliminary data.</text>
</comment>
<name>A0AAD7G3B9_9AGAR</name>
<evidence type="ECO:0000256" key="1">
    <source>
        <dbReference type="SAM" id="MobiDB-lite"/>
    </source>
</evidence>
<evidence type="ECO:0000313" key="2">
    <source>
        <dbReference type="EMBL" id="KAJ7651284.1"/>
    </source>
</evidence>
<accession>A0AAD7G3B9</accession>
<reference evidence="2" key="1">
    <citation type="submission" date="2023-03" db="EMBL/GenBank/DDBJ databases">
        <title>Massive genome expansion in bonnet fungi (Mycena s.s.) driven by repeated elements and novel gene families across ecological guilds.</title>
        <authorList>
            <consortium name="Lawrence Berkeley National Laboratory"/>
            <person name="Harder C.B."/>
            <person name="Miyauchi S."/>
            <person name="Viragh M."/>
            <person name="Kuo A."/>
            <person name="Thoen E."/>
            <person name="Andreopoulos B."/>
            <person name="Lu D."/>
            <person name="Skrede I."/>
            <person name="Drula E."/>
            <person name="Henrissat B."/>
            <person name="Morin E."/>
            <person name="Kohler A."/>
            <person name="Barry K."/>
            <person name="LaButti K."/>
            <person name="Morin E."/>
            <person name="Salamov A."/>
            <person name="Lipzen A."/>
            <person name="Mereny Z."/>
            <person name="Hegedus B."/>
            <person name="Baldrian P."/>
            <person name="Stursova M."/>
            <person name="Weitz H."/>
            <person name="Taylor A."/>
            <person name="Grigoriev I.V."/>
            <person name="Nagy L.G."/>
            <person name="Martin F."/>
            <person name="Kauserud H."/>
        </authorList>
    </citation>
    <scope>NUCLEOTIDE SEQUENCE</scope>
    <source>
        <strain evidence="2">9284</strain>
    </source>
</reference>
<proteinExistence type="predicted"/>
<sequence>MRVSVCTALWTIDVDPGRDGSHPRCSSSQHLRPPLPDRVLAQGARGDQDNRRGAVMGLLGDLPQTRTNLLVVVMNDAVYTSRPPPVPWSSFGCDSLAHLLFIIAKRSFGLLLPWAYRLWNRRESWLETEARLTRDLGDMLKWDTIRIQMLPENHTLVTFQTQDPALLSRDNTFKLNNLPRWWCRHSPAAHAALLANLDRGPSLKHLKVKIRCSVTFTDLFAVMDRHESIRYLSCSPFSLTPVWSKGVPR</sequence>
<organism evidence="2 3">
    <name type="scientific">Roridomyces roridus</name>
    <dbReference type="NCBI Taxonomy" id="1738132"/>
    <lineage>
        <taxon>Eukaryota</taxon>
        <taxon>Fungi</taxon>
        <taxon>Dikarya</taxon>
        <taxon>Basidiomycota</taxon>
        <taxon>Agaricomycotina</taxon>
        <taxon>Agaricomycetes</taxon>
        <taxon>Agaricomycetidae</taxon>
        <taxon>Agaricales</taxon>
        <taxon>Marasmiineae</taxon>
        <taxon>Mycenaceae</taxon>
        <taxon>Roridomyces</taxon>
    </lineage>
</organism>
<dbReference type="EMBL" id="JARKIF010000001">
    <property type="protein sequence ID" value="KAJ7651284.1"/>
    <property type="molecule type" value="Genomic_DNA"/>
</dbReference>